<feature type="domain" description="Macro" evidence="2">
    <location>
        <begin position="28"/>
        <end position="216"/>
    </location>
</feature>
<dbReference type="AlphaFoldDB" id="A0A395HTI2"/>
<feature type="region of interest" description="Disordered" evidence="1">
    <location>
        <begin position="218"/>
        <end position="247"/>
    </location>
</feature>
<dbReference type="Pfam" id="PF01661">
    <property type="entry name" value="Macro"/>
    <property type="match status" value="1"/>
</dbReference>
<feature type="compositionally biased region" description="Polar residues" evidence="1">
    <location>
        <begin position="330"/>
        <end position="350"/>
    </location>
</feature>
<protein>
    <submittedName>
        <fullName evidence="3">Protein LRP16</fullName>
    </submittedName>
</protein>
<feature type="compositionally biased region" description="Basic and acidic residues" evidence="1">
    <location>
        <begin position="283"/>
        <end position="315"/>
    </location>
</feature>
<sequence length="363" mass="39410">MAGPLIPLAEIPTVSLLYRLKRLIPAAASAAQPSKAFNDTIALIRNDITKLQGVDCIVNAANESLLGGGGVDGVIHRAAGPDLLRECRTLDGCDPGDAKITAAYELPCKRVIHTVGPIYKSELRRGGPERPESLLRSCYRRSLEVAVENHMSSIAFSAVSTGVYGYPSEAAARAVLDETRQFLEKPGNIGKLERIIFCNFERKDEAAYEKLIPLFFPPEGQDVPSTTSGSPNEQTQSQSTNTDGESLLSSETLAAKLPDAPTLEPGLDGQPETKKQRVNVTDTEQRGKSHMEDFSIRSDDDWEEVHKSEDGRTERLDDDPVEVDRPPSATDVQSVQSSGIIDMDGSQSSDGILAKDSLMTKDW</sequence>
<dbReference type="PANTHER" id="PTHR11106:SF27">
    <property type="entry name" value="MACRO DOMAIN-CONTAINING PROTEIN"/>
    <property type="match status" value="1"/>
</dbReference>
<dbReference type="PROSITE" id="PS51154">
    <property type="entry name" value="MACRO"/>
    <property type="match status" value="1"/>
</dbReference>
<evidence type="ECO:0000256" key="1">
    <source>
        <dbReference type="SAM" id="MobiDB-lite"/>
    </source>
</evidence>
<dbReference type="EMBL" id="KZ824290">
    <property type="protein sequence ID" value="RAL11251.1"/>
    <property type="molecule type" value="Genomic_DNA"/>
</dbReference>
<evidence type="ECO:0000313" key="3">
    <source>
        <dbReference type="EMBL" id="RAL11251.1"/>
    </source>
</evidence>
<name>A0A395HTI2_ASPHC</name>
<reference evidence="3 4" key="1">
    <citation type="submission" date="2018-02" db="EMBL/GenBank/DDBJ databases">
        <title>The genomes of Aspergillus section Nigri reveals drivers in fungal speciation.</title>
        <authorList>
            <consortium name="DOE Joint Genome Institute"/>
            <person name="Vesth T.C."/>
            <person name="Nybo J."/>
            <person name="Theobald S."/>
            <person name="Brandl J."/>
            <person name="Frisvad J.C."/>
            <person name="Nielsen K.F."/>
            <person name="Lyhne E.K."/>
            <person name="Kogle M.E."/>
            <person name="Kuo A."/>
            <person name="Riley R."/>
            <person name="Clum A."/>
            <person name="Nolan M."/>
            <person name="Lipzen A."/>
            <person name="Salamov A."/>
            <person name="Henrissat B."/>
            <person name="Wiebenga A."/>
            <person name="De vries R.P."/>
            <person name="Grigoriev I.V."/>
            <person name="Mortensen U.H."/>
            <person name="Andersen M.R."/>
            <person name="Baker S.E."/>
        </authorList>
    </citation>
    <scope>NUCLEOTIDE SEQUENCE [LARGE SCALE GENOMIC DNA]</scope>
    <source>
        <strain evidence="3 4">CBS 101889</strain>
    </source>
</reference>
<dbReference type="InterPro" id="IPR043472">
    <property type="entry name" value="Macro_dom-like"/>
</dbReference>
<dbReference type="RefSeq" id="XP_025550405.1">
    <property type="nucleotide sequence ID" value="XM_025689885.1"/>
</dbReference>
<dbReference type="OrthoDB" id="6077599at2759"/>
<dbReference type="InterPro" id="IPR002589">
    <property type="entry name" value="Macro_dom"/>
</dbReference>
<feature type="compositionally biased region" description="Polar residues" evidence="1">
    <location>
        <begin position="223"/>
        <end position="247"/>
    </location>
</feature>
<dbReference type="Gene3D" id="3.40.220.10">
    <property type="entry name" value="Leucine Aminopeptidase, subunit E, domain 1"/>
    <property type="match status" value="1"/>
</dbReference>
<dbReference type="VEuPathDB" id="FungiDB:BO97DRAFT_108195"/>
<evidence type="ECO:0000313" key="4">
    <source>
        <dbReference type="Proteomes" id="UP000248961"/>
    </source>
</evidence>
<feature type="region of interest" description="Disordered" evidence="1">
    <location>
        <begin position="259"/>
        <end position="363"/>
    </location>
</feature>
<dbReference type="SMART" id="SM00506">
    <property type="entry name" value="A1pp"/>
    <property type="match status" value="1"/>
</dbReference>
<accession>A0A395HTI2</accession>
<gene>
    <name evidence="3" type="ORF">BO97DRAFT_108195</name>
</gene>
<dbReference type="Proteomes" id="UP000248961">
    <property type="component" value="Unassembled WGS sequence"/>
</dbReference>
<evidence type="ECO:0000259" key="2">
    <source>
        <dbReference type="PROSITE" id="PS51154"/>
    </source>
</evidence>
<proteinExistence type="predicted"/>
<dbReference type="SUPFAM" id="SSF52949">
    <property type="entry name" value="Macro domain-like"/>
    <property type="match status" value="1"/>
</dbReference>
<organism evidence="3 4">
    <name type="scientific">Aspergillus homomorphus (strain CBS 101889)</name>
    <dbReference type="NCBI Taxonomy" id="1450537"/>
    <lineage>
        <taxon>Eukaryota</taxon>
        <taxon>Fungi</taxon>
        <taxon>Dikarya</taxon>
        <taxon>Ascomycota</taxon>
        <taxon>Pezizomycotina</taxon>
        <taxon>Eurotiomycetes</taxon>
        <taxon>Eurotiomycetidae</taxon>
        <taxon>Eurotiales</taxon>
        <taxon>Aspergillaceae</taxon>
        <taxon>Aspergillus</taxon>
        <taxon>Aspergillus subgen. Circumdati</taxon>
    </lineage>
</organism>
<keyword evidence="4" id="KW-1185">Reference proteome</keyword>
<dbReference type="STRING" id="1450537.A0A395HTI2"/>
<dbReference type="PANTHER" id="PTHR11106">
    <property type="entry name" value="GANGLIOSIDE INDUCED DIFFERENTIATION ASSOCIATED PROTEIN 2-RELATED"/>
    <property type="match status" value="1"/>
</dbReference>
<dbReference type="CDD" id="cd02908">
    <property type="entry name" value="Macro_OAADPr_deacetylase"/>
    <property type="match status" value="1"/>
</dbReference>
<dbReference type="GeneID" id="37194174"/>